<organism evidence="4">
    <name type="scientific">Kwoniella pini CBS 10737</name>
    <dbReference type="NCBI Taxonomy" id="1296096"/>
    <lineage>
        <taxon>Eukaryota</taxon>
        <taxon>Fungi</taxon>
        <taxon>Dikarya</taxon>
        <taxon>Basidiomycota</taxon>
        <taxon>Agaricomycotina</taxon>
        <taxon>Tremellomycetes</taxon>
        <taxon>Tremellales</taxon>
        <taxon>Cryptococcaceae</taxon>
        <taxon>Kwoniella</taxon>
    </lineage>
</organism>
<dbReference type="GeneID" id="30175657"/>
<name>A0A1B9HUF5_9TREE</name>
<dbReference type="RefSeq" id="XP_019008120.1">
    <property type="nucleotide sequence ID" value="XM_019158982.1"/>
</dbReference>
<keyword evidence="6" id="KW-1185">Reference proteome</keyword>
<protein>
    <submittedName>
        <fullName evidence="4">Uncharacterized protein</fullName>
    </submittedName>
</protein>
<evidence type="ECO:0000313" key="4">
    <source>
        <dbReference type="EMBL" id="OCF46901.1"/>
    </source>
</evidence>
<dbReference type="OrthoDB" id="9936937at2759"/>
<dbReference type="AlphaFoldDB" id="A0A1B9HUF5"/>
<feature type="region of interest" description="Disordered" evidence="1">
    <location>
        <begin position="359"/>
        <end position="401"/>
    </location>
</feature>
<dbReference type="EMBL" id="KI894015">
    <property type="protein sequence ID" value="OCF46901.1"/>
    <property type="molecule type" value="Genomic_DNA"/>
</dbReference>
<dbReference type="STRING" id="1296096.A0A1B9HUF5"/>
<dbReference type="Proteomes" id="UP000094020">
    <property type="component" value="Chromosome 9"/>
</dbReference>
<accession>A0A1B9HUF5</accession>
<reference evidence="4" key="1">
    <citation type="submission" date="2013-07" db="EMBL/GenBank/DDBJ databases">
        <title>The Genome Sequence of Cryptococcus pinus CBS10737.</title>
        <authorList>
            <consortium name="The Broad Institute Genome Sequencing Platform"/>
            <person name="Cuomo C."/>
            <person name="Litvintseva A."/>
            <person name="Chen Y."/>
            <person name="Heitman J."/>
            <person name="Sun S."/>
            <person name="Springer D."/>
            <person name="Dromer F."/>
            <person name="Young S.K."/>
            <person name="Zeng Q."/>
            <person name="Gargeya S."/>
            <person name="Fitzgerald M."/>
            <person name="Abouelleil A."/>
            <person name="Alvarado L."/>
            <person name="Berlin A.M."/>
            <person name="Chapman S.B."/>
            <person name="Dewar J."/>
            <person name="Goldberg J."/>
            <person name="Griggs A."/>
            <person name="Gujja S."/>
            <person name="Hansen M."/>
            <person name="Howarth C."/>
            <person name="Imamovic A."/>
            <person name="Larimer J."/>
            <person name="McCowan C."/>
            <person name="Murphy C."/>
            <person name="Pearson M."/>
            <person name="Priest M."/>
            <person name="Roberts A."/>
            <person name="Saif S."/>
            <person name="Shea T."/>
            <person name="Sykes S."/>
            <person name="Wortman J."/>
            <person name="Nusbaum C."/>
            <person name="Birren B."/>
        </authorList>
    </citation>
    <scope>NUCLEOTIDE SEQUENCE [LARGE SCALE GENOMIC DNA]</scope>
    <source>
        <strain evidence="4">CBS 10737</strain>
    </source>
</reference>
<dbReference type="InterPro" id="IPR058841">
    <property type="entry name" value="HTH_76"/>
</dbReference>
<dbReference type="EMBL" id="CP144527">
    <property type="protein sequence ID" value="WWC72521.1"/>
    <property type="molecule type" value="Genomic_DNA"/>
</dbReference>
<gene>
    <name evidence="4" type="ORF">I206_07288</name>
    <name evidence="5" type="ORF">I206_106483</name>
</gene>
<feature type="region of interest" description="Disordered" evidence="1">
    <location>
        <begin position="1"/>
        <end position="36"/>
    </location>
</feature>
<evidence type="ECO:0000313" key="6">
    <source>
        <dbReference type="Proteomes" id="UP000094020"/>
    </source>
</evidence>
<evidence type="ECO:0000256" key="1">
    <source>
        <dbReference type="SAM" id="MobiDB-lite"/>
    </source>
</evidence>
<reference evidence="5" key="4">
    <citation type="submission" date="2024-02" db="EMBL/GenBank/DDBJ databases">
        <title>Comparative genomics of Cryptococcus and Kwoniella reveals pathogenesis evolution and contrasting modes of karyotype evolution via chromosome fusion or intercentromeric recombination.</title>
        <authorList>
            <person name="Coelho M.A."/>
            <person name="David-Palma M."/>
            <person name="Shea T."/>
            <person name="Bowers K."/>
            <person name="McGinley-Smith S."/>
            <person name="Mohammad A.W."/>
            <person name="Gnirke A."/>
            <person name="Yurkov A.M."/>
            <person name="Nowrousian M."/>
            <person name="Sun S."/>
            <person name="Cuomo C.A."/>
            <person name="Heitman J."/>
        </authorList>
    </citation>
    <scope>NUCLEOTIDE SEQUENCE</scope>
    <source>
        <strain evidence="5">CBS 10737</strain>
    </source>
</reference>
<dbReference type="KEGG" id="kpin:30175657"/>
<feature type="region of interest" description="Disordered" evidence="1">
    <location>
        <begin position="114"/>
        <end position="141"/>
    </location>
</feature>
<dbReference type="PANTHER" id="PTHR36855">
    <property type="entry name" value="CHROMOSOME 10, WHOLE GENOME SHOTGUN SEQUENCE"/>
    <property type="match status" value="1"/>
</dbReference>
<feature type="compositionally biased region" description="Polar residues" evidence="1">
    <location>
        <begin position="364"/>
        <end position="378"/>
    </location>
</feature>
<dbReference type="Pfam" id="PF17733">
    <property type="entry name" value="KPWE_dom"/>
    <property type="match status" value="1"/>
</dbReference>
<dbReference type="InterPro" id="IPR040554">
    <property type="entry name" value="KPWE_PEX14_dom"/>
</dbReference>
<dbReference type="PANTHER" id="PTHR36855:SF1">
    <property type="entry name" value="PEROXISOME MEMBRANE ANCHOR PROTEIN PEX14P N-TERMINAL DOMAIN-CONTAINING PROTEIN"/>
    <property type="match status" value="1"/>
</dbReference>
<evidence type="ECO:0000259" key="3">
    <source>
        <dbReference type="Pfam" id="PF25871"/>
    </source>
</evidence>
<feature type="compositionally biased region" description="Low complexity" evidence="1">
    <location>
        <begin position="15"/>
        <end position="28"/>
    </location>
</feature>
<evidence type="ECO:0000313" key="5">
    <source>
        <dbReference type="EMBL" id="WWC72521.1"/>
    </source>
</evidence>
<dbReference type="Pfam" id="PF25871">
    <property type="entry name" value="HTH_76"/>
    <property type="match status" value="1"/>
</dbReference>
<evidence type="ECO:0000259" key="2">
    <source>
        <dbReference type="Pfam" id="PF17733"/>
    </source>
</evidence>
<sequence length="401" mass="44207">MSMLPPPVPASRNRSSSSESPSTSSTSTKGDVIDENRIEDTFKEFEDYKFTEDVAFNAGLPTVFSAIRGKKMSPALIDKTIAEAQWFYFTTRIKKNPLPFSVYTQYVDKQTSSNIPLRFDTPDTPSTKESKPEIEHPDSNARMEHLTEAMRMMGTLGNEAETDLTFDKLVQLIQEGRVEELRGKDIPDELNTSPPSKSTLEARPKPWQQNMRSSDSSLLAASPSNGSIFSSLSHGTLPRGSLLSSSNLPNQTITLLAQTPLDSQSQTDIPLTDEQLDELIGACISRTGEPTIPILLSPIQAAQIQDRMLAQDLEMTNYIKQCQQNIQAQNLDGVNTGLAPGNSVQSPFTPEFDYINWSGEDITLPSQDPSSSTISNPSRKAGQPSIDMDVDEVERESRITP</sequence>
<reference evidence="5" key="2">
    <citation type="submission" date="2013-07" db="EMBL/GenBank/DDBJ databases">
        <authorList>
            <consortium name="The Broad Institute Genome Sequencing Platform"/>
            <person name="Cuomo C."/>
            <person name="Litvintseva A."/>
            <person name="Chen Y."/>
            <person name="Heitman J."/>
            <person name="Sun S."/>
            <person name="Springer D."/>
            <person name="Dromer F."/>
            <person name="Young S.K."/>
            <person name="Zeng Q."/>
            <person name="Gargeya S."/>
            <person name="Fitzgerald M."/>
            <person name="Abouelleil A."/>
            <person name="Alvarado L."/>
            <person name="Berlin A.M."/>
            <person name="Chapman S.B."/>
            <person name="Dewar J."/>
            <person name="Goldberg J."/>
            <person name="Griggs A."/>
            <person name="Gujja S."/>
            <person name="Hansen M."/>
            <person name="Howarth C."/>
            <person name="Imamovic A."/>
            <person name="Larimer J."/>
            <person name="McCowan C."/>
            <person name="Murphy C."/>
            <person name="Pearson M."/>
            <person name="Priest M."/>
            <person name="Roberts A."/>
            <person name="Saif S."/>
            <person name="Shea T."/>
            <person name="Sykes S."/>
            <person name="Wortman J."/>
            <person name="Nusbaum C."/>
            <person name="Birren B."/>
        </authorList>
    </citation>
    <scope>NUCLEOTIDE SEQUENCE</scope>
    <source>
        <strain evidence="5">CBS 10737</strain>
    </source>
</reference>
<feature type="domain" description="PEX14-like helix-turn-helix" evidence="3">
    <location>
        <begin position="39"/>
        <end position="110"/>
    </location>
</feature>
<reference evidence="4" key="3">
    <citation type="submission" date="2016-07" db="EMBL/GenBank/DDBJ databases">
        <title>Evolution of pathogenesis and genome organization in the Tremellales.</title>
        <authorList>
            <person name="Cuomo C."/>
            <person name="Litvintseva A."/>
            <person name="Heitman J."/>
            <person name="Chen Y."/>
            <person name="Sun S."/>
            <person name="Springer D."/>
            <person name="Dromer F."/>
            <person name="Young S."/>
            <person name="Zeng Q."/>
            <person name="Chapman S."/>
            <person name="Gujja S."/>
            <person name="Saif S."/>
            <person name="Birren B."/>
        </authorList>
    </citation>
    <scope>NUCLEOTIDE SEQUENCE</scope>
    <source>
        <strain evidence="4">CBS 10737</strain>
    </source>
</reference>
<feature type="region of interest" description="Disordered" evidence="1">
    <location>
        <begin position="180"/>
        <end position="220"/>
    </location>
</feature>
<feature type="compositionally biased region" description="Basic and acidic residues" evidence="1">
    <location>
        <begin position="126"/>
        <end position="141"/>
    </location>
</feature>
<feature type="domain" description="Peroxisomal membrane protein PEX14-like KPWE" evidence="2">
    <location>
        <begin position="163"/>
        <end position="209"/>
    </location>
</feature>
<feature type="compositionally biased region" description="Polar residues" evidence="1">
    <location>
        <begin position="190"/>
        <end position="199"/>
    </location>
</feature>
<proteinExistence type="predicted"/>